<keyword evidence="1 8" id="KW-0963">Cytoplasm</keyword>
<feature type="compositionally biased region" description="Low complexity" evidence="9">
    <location>
        <begin position="179"/>
        <end position="210"/>
    </location>
</feature>
<keyword evidence="8" id="KW-0698">rRNA processing</keyword>
<feature type="compositionally biased region" description="Acidic residues" evidence="9">
    <location>
        <begin position="781"/>
        <end position="793"/>
    </location>
</feature>
<feature type="domain" description="RNase E/G thioredoxin-like" evidence="11">
    <location>
        <begin position="673"/>
        <end position="756"/>
    </location>
</feature>
<evidence type="ECO:0000256" key="5">
    <source>
        <dbReference type="ARBA" id="ARBA00022801"/>
    </source>
</evidence>
<feature type="domain" description="RNA-binding protein AU-1/Ribonuclease E/G" evidence="10">
    <location>
        <begin position="390"/>
        <end position="660"/>
    </location>
</feature>
<dbReference type="PANTHER" id="PTHR30001">
    <property type="entry name" value="RIBONUCLEASE"/>
    <property type="match status" value="1"/>
</dbReference>
<comment type="catalytic activity">
    <reaction evidence="8">
        <text>Endonucleolytic cleavage of single-stranded RNA in A- and U-rich regions.</text>
        <dbReference type="EC" id="3.1.26.12"/>
    </reaction>
</comment>
<feature type="compositionally biased region" description="Low complexity" evidence="9">
    <location>
        <begin position="1032"/>
        <end position="1057"/>
    </location>
</feature>
<feature type="binding site" evidence="8">
    <location>
        <position position="572"/>
    </location>
    <ligand>
        <name>Mg(2+)</name>
        <dbReference type="ChEBI" id="CHEBI:18420"/>
        <note>catalytic</note>
    </ligand>
</feature>
<evidence type="ECO:0000256" key="6">
    <source>
        <dbReference type="ARBA" id="ARBA00022842"/>
    </source>
</evidence>
<dbReference type="PANTHER" id="PTHR30001:SF1">
    <property type="entry name" value="RIBONUCLEASE E_G-LIKE PROTEIN, CHLOROPLASTIC"/>
    <property type="match status" value="1"/>
</dbReference>
<feature type="compositionally biased region" description="Basic and acidic residues" evidence="9">
    <location>
        <begin position="133"/>
        <end position="160"/>
    </location>
</feature>
<feature type="compositionally biased region" description="Basic residues" evidence="9">
    <location>
        <begin position="823"/>
        <end position="833"/>
    </location>
</feature>
<keyword evidence="13" id="KW-1185">Reference proteome</keyword>
<proteinExistence type="inferred from homology"/>
<comment type="caution">
    <text evidence="12">The sequence shown here is derived from an EMBL/GenBank/DDBJ whole genome shotgun (WGS) entry which is preliminary data.</text>
</comment>
<feature type="binding site" evidence="8">
    <location>
        <position position="615"/>
    </location>
    <ligand>
        <name>Mg(2+)</name>
        <dbReference type="ChEBI" id="CHEBI:18420"/>
        <note>catalytic</note>
    </ligand>
</feature>
<feature type="compositionally biased region" description="Low complexity" evidence="9">
    <location>
        <begin position="957"/>
        <end position="969"/>
    </location>
</feature>
<comment type="similarity">
    <text evidence="8">Belongs to the RNase E/G family. RNase E subfamily.</text>
</comment>
<evidence type="ECO:0000256" key="9">
    <source>
        <dbReference type="SAM" id="MobiDB-lite"/>
    </source>
</evidence>
<accession>A0ABV7C1T3</accession>
<keyword evidence="7 8" id="KW-0694">RNA-binding</keyword>
<evidence type="ECO:0000256" key="3">
    <source>
        <dbReference type="ARBA" id="ARBA00022723"/>
    </source>
</evidence>
<gene>
    <name evidence="8" type="primary">rne</name>
    <name evidence="12" type="ORF">ACFOD3_25640</name>
</gene>
<evidence type="ECO:0000259" key="10">
    <source>
        <dbReference type="Pfam" id="PF10150"/>
    </source>
</evidence>
<dbReference type="RefSeq" id="WP_246603259.1">
    <property type="nucleotide sequence ID" value="NZ_JAFNJS010000010.1"/>
</dbReference>
<keyword evidence="8" id="KW-1003">Cell membrane</keyword>
<feature type="compositionally biased region" description="Basic and acidic residues" evidence="9">
    <location>
        <begin position="801"/>
        <end position="822"/>
    </location>
</feature>
<reference evidence="13" key="1">
    <citation type="journal article" date="2019" name="Int. J. Syst. Evol. Microbiol.">
        <title>The Global Catalogue of Microorganisms (GCM) 10K type strain sequencing project: providing services to taxonomists for standard genome sequencing and annotation.</title>
        <authorList>
            <consortium name="The Broad Institute Genomics Platform"/>
            <consortium name="The Broad Institute Genome Sequencing Center for Infectious Disease"/>
            <person name="Wu L."/>
            <person name="Ma J."/>
        </authorList>
    </citation>
    <scope>NUCLEOTIDE SEQUENCE [LARGE SCALE GENOMIC DNA]</scope>
    <source>
        <strain evidence="13">CGMCC 1.16855</strain>
    </source>
</reference>
<feature type="binding site" evidence="8">
    <location>
        <position position="676"/>
    </location>
    <ligand>
        <name>Zn(2+)</name>
        <dbReference type="ChEBI" id="CHEBI:29105"/>
        <note>ligand shared between dimeric partners</note>
    </ligand>
</feature>
<dbReference type="Gene3D" id="2.40.50.140">
    <property type="entry name" value="Nucleic acid-binding proteins"/>
    <property type="match status" value="2"/>
</dbReference>
<evidence type="ECO:0000256" key="8">
    <source>
        <dbReference type="HAMAP-Rule" id="MF_00970"/>
    </source>
</evidence>
<feature type="compositionally biased region" description="Acidic residues" evidence="9">
    <location>
        <begin position="884"/>
        <end position="896"/>
    </location>
</feature>
<keyword evidence="8" id="KW-0819">tRNA processing</keyword>
<comment type="subunit">
    <text evidence="8">Homotetramer formed by a dimer of dimers.</text>
</comment>
<feature type="region of interest" description="Disordered" evidence="9">
    <location>
        <begin position="123"/>
        <end position="349"/>
    </location>
</feature>
<keyword evidence="5 8" id="KW-0378">Hydrolase</keyword>
<dbReference type="HAMAP" id="MF_00970">
    <property type="entry name" value="RNase_E"/>
    <property type="match status" value="1"/>
</dbReference>
<evidence type="ECO:0000256" key="4">
    <source>
        <dbReference type="ARBA" id="ARBA00022759"/>
    </source>
</evidence>
<protein>
    <recommendedName>
        <fullName evidence="8">Ribonuclease E</fullName>
        <shortName evidence="8">RNase E</shortName>
        <ecNumber evidence="8">3.1.26.12</ecNumber>
    </recommendedName>
</protein>
<keyword evidence="3 8" id="KW-0479">Metal-binding</keyword>
<keyword evidence="4 8" id="KW-0255">Endonuclease</keyword>
<feature type="region of interest" description="Required for zinc-mediated homotetramerization and catalytic activity" evidence="8">
    <location>
        <begin position="673"/>
        <end position="676"/>
    </location>
</feature>
<evidence type="ECO:0000313" key="12">
    <source>
        <dbReference type="EMBL" id="MFC3003304.1"/>
    </source>
</evidence>
<dbReference type="EMBL" id="JBHRSB010000010">
    <property type="protein sequence ID" value="MFC3003304.1"/>
    <property type="molecule type" value="Genomic_DNA"/>
</dbReference>
<keyword evidence="8" id="KW-0862">Zinc</keyword>
<feature type="region of interest" description="Disordered" evidence="9">
    <location>
        <begin position="1032"/>
        <end position="1062"/>
    </location>
</feature>
<dbReference type="InterPro" id="IPR012340">
    <property type="entry name" value="NA-bd_OB-fold"/>
</dbReference>
<keyword evidence="8" id="KW-0472">Membrane</keyword>
<comment type="cofactor">
    <cofactor evidence="8">
        <name>Zn(2+)</name>
        <dbReference type="ChEBI" id="CHEBI:29105"/>
    </cofactor>
    <text evidence="8">Binds 2 Zn(2+) ions per homotetramer.</text>
</comment>
<dbReference type="NCBIfam" id="TIGR00757">
    <property type="entry name" value="RNaseEG"/>
    <property type="match status" value="1"/>
</dbReference>
<feature type="compositionally biased region" description="Basic residues" evidence="9">
    <location>
        <begin position="900"/>
        <end position="911"/>
    </location>
</feature>
<dbReference type="Pfam" id="PF20833">
    <property type="entry name" value="RNase_E_G_Thio"/>
    <property type="match status" value="1"/>
</dbReference>
<sequence>MTKRMLIDASHPEETRVVVLDGTRLEAFDIESANKMPLKGNIYLARVVRVEPSLQAAFVEYGGNRHGFLAFSEIHPDYYQLPVADRQRLIEMQAAEAREEQEREEAEEAAREGDEALNQALAAAVDGESEINESERDEDRDAFRRDEPQEDRSQGEDSPRGESGGGAMPMAMEVERISAPVTAEPATESATTPAAEAATTPAEAQSPAEQAEAEQRAREAAEDSALEAEARENAEAAADQAQSEDAAEEGDQGDDQGDDDQGGDAEAGEEAAAEPGAAPRHARSRQDRGGRGRGRGRDGDRGRGGDRGDRDRGDRSRQDDEVESVGNSEAPPPEMVGGSTEDDARERRIPPRFLRHYKIQEVIKRRQIMLIQVVKEERGGKGAALTTYISLAGRFSVLMPNSPRGGGISRKITSAGDRKRLREIIDEQQLPQGMSLIVRTAGAQRPKPEIKRDCEYLLRLWDNIRERTFASTAPALIYEEADLIKRSIRDVYGKDVEEVHVEGEEAYQDAREFMRMLMPAHVNKVKPVRDGVPLFARYGVDAQLDAMHSPNVQLKSGGYIVINQTEALVSIDVNSGRATRDRHIEDTALRTNLEAADEVARQLRLRDLAGLIVIDFIDMESSRNDAMVERRLKEALKQDRARIQVGRISHFGLLEMSRQRLRPSVVEHAYVACPHCQGRGMVRSVESSGLQVLRAIEEEGAKRRAAEIVAHCAMPVMLWLLNQKRERLGQIEQRFGMRVLVQPDDTLIPPALRIERTRAANPDALPERPSALRMDYAPEPEAYEAPEAEEVEAEPAPRPAAEPREAAEVPGERPAEGAEGEARRRRRRRRRGGRRDGAEGQAGEAAAEEGSAEEEAEEAADALAEGPGEEGAEPGEAGGLADAETPEAEGEDGPEDEAARRRRRGRRGGRRRREEGEQPAEPVALLPSPTLPQAPPPARRAPTPADPFAGHMDDIFMAMEAAEQAAERAVTSRRAAPAPLPQEAPPQAETAASAVAPIEATPAETPAAPAPEAPVAVAPEPVAVAAAPVAEEPAVPADSALAEPPAAAAAPEPAPAAKPEEPVAAPPVAPIVLGEGAVADLPRKRGWWRS</sequence>
<dbReference type="EC" id="3.1.26.12" evidence="8"/>
<dbReference type="Pfam" id="PF10150">
    <property type="entry name" value="RNase_E_G"/>
    <property type="match status" value="1"/>
</dbReference>
<feature type="region of interest" description="Disordered" evidence="9">
    <location>
        <begin position="96"/>
        <end position="115"/>
    </location>
</feature>
<dbReference type="InterPro" id="IPR028878">
    <property type="entry name" value="RNase_E"/>
</dbReference>
<comment type="subcellular location">
    <subcellularLocation>
        <location evidence="8">Cytoplasm</location>
    </subcellularLocation>
    <subcellularLocation>
        <location evidence="8">Cell inner membrane</location>
        <topology evidence="8">Peripheral membrane protein</topology>
        <orientation evidence="8">Cytoplasmic side</orientation>
    </subcellularLocation>
</comment>
<feature type="compositionally biased region" description="Basic and acidic residues" evidence="9">
    <location>
        <begin position="284"/>
        <end position="319"/>
    </location>
</feature>
<evidence type="ECO:0000259" key="11">
    <source>
        <dbReference type="Pfam" id="PF20833"/>
    </source>
</evidence>
<feature type="compositionally biased region" description="Pro residues" evidence="9">
    <location>
        <begin position="929"/>
        <end position="939"/>
    </location>
</feature>
<dbReference type="Gene3D" id="3.40.1260.20">
    <property type="entry name" value="Ribonuclease E, catalytic domain"/>
    <property type="match status" value="1"/>
</dbReference>
<evidence type="ECO:0000256" key="1">
    <source>
        <dbReference type="ARBA" id="ARBA00022490"/>
    </source>
</evidence>
<keyword evidence="2 8" id="KW-0540">Nuclease</keyword>
<feature type="compositionally biased region" description="Low complexity" evidence="9">
    <location>
        <begin position="985"/>
        <end position="1007"/>
    </location>
</feature>
<feature type="compositionally biased region" description="Low complexity" evidence="9">
    <location>
        <begin position="235"/>
        <end position="244"/>
    </location>
</feature>
<feature type="binding site" evidence="8">
    <location>
        <position position="673"/>
    </location>
    <ligand>
        <name>Zn(2+)</name>
        <dbReference type="ChEBI" id="CHEBI:29105"/>
        <note>ligand shared between dimeric partners</note>
    </ligand>
</feature>
<dbReference type="InterPro" id="IPR048583">
    <property type="entry name" value="RNase_E_G_thioredoxin-like"/>
</dbReference>
<organism evidence="12 13">
    <name type="scientific">Falsiroseomonas tokyonensis</name>
    <dbReference type="NCBI Taxonomy" id="430521"/>
    <lineage>
        <taxon>Bacteria</taxon>
        <taxon>Pseudomonadati</taxon>
        <taxon>Pseudomonadota</taxon>
        <taxon>Alphaproteobacteria</taxon>
        <taxon>Acetobacterales</taxon>
        <taxon>Roseomonadaceae</taxon>
        <taxon>Falsiroseomonas</taxon>
    </lineage>
</organism>
<evidence type="ECO:0000256" key="7">
    <source>
        <dbReference type="ARBA" id="ARBA00022884"/>
    </source>
</evidence>
<feature type="compositionally biased region" description="Acidic residues" evidence="9">
    <location>
        <begin position="846"/>
        <end position="860"/>
    </location>
</feature>
<dbReference type="InterPro" id="IPR019307">
    <property type="entry name" value="RNA-bd_AU-1/RNase_E/G"/>
</dbReference>
<keyword evidence="8" id="KW-0699">rRNA-binding</keyword>
<dbReference type="InterPro" id="IPR004659">
    <property type="entry name" value="RNase_E/G"/>
</dbReference>
<name>A0ABV7C1T3_9PROT</name>
<evidence type="ECO:0000313" key="13">
    <source>
        <dbReference type="Proteomes" id="UP001595420"/>
    </source>
</evidence>
<dbReference type="Proteomes" id="UP001595420">
    <property type="component" value="Unassembled WGS sequence"/>
</dbReference>
<keyword evidence="8" id="KW-0820">tRNA-binding</keyword>
<keyword evidence="8" id="KW-0997">Cell inner membrane</keyword>
<dbReference type="SUPFAM" id="SSF50249">
    <property type="entry name" value="Nucleic acid-binding proteins"/>
    <property type="match status" value="1"/>
</dbReference>
<feature type="compositionally biased region" description="Low complexity" evidence="9">
    <location>
        <begin position="940"/>
        <end position="949"/>
    </location>
</feature>
<comment type="cofactor">
    <cofactor evidence="8">
        <name>Mg(2+)</name>
        <dbReference type="ChEBI" id="CHEBI:18420"/>
    </cofactor>
    <text evidence="8">Binds 1 Mg(2+) ion per subunit.</text>
</comment>
<comment type="function">
    <text evidence="8">Endoribonuclease that plays a central role in RNA processing and decay. Required for the maturation of 5S and 16S rRNAs and the majority of tRNAs. Also involved in the degradation of most mRNAs.</text>
</comment>
<evidence type="ECO:0000256" key="2">
    <source>
        <dbReference type="ARBA" id="ARBA00022722"/>
    </source>
</evidence>
<feature type="compositionally biased region" description="Acidic residues" evidence="9">
    <location>
        <begin position="245"/>
        <end position="272"/>
    </location>
</feature>
<feature type="region of interest" description="Disordered" evidence="9">
    <location>
        <begin position="752"/>
        <end position="1014"/>
    </location>
</feature>
<keyword evidence="6 8" id="KW-0460">Magnesium</keyword>